<dbReference type="Gene3D" id="3.80.10.10">
    <property type="entry name" value="Ribonuclease Inhibitor"/>
    <property type="match status" value="1"/>
</dbReference>
<dbReference type="InterPro" id="IPR003591">
    <property type="entry name" value="Leu-rich_rpt_typical-subtyp"/>
</dbReference>
<dbReference type="Proteomes" id="UP001144471">
    <property type="component" value="Unassembled WGS sequence"/>
</dbReference>
<dbReference type="PANTHER" id="PTHR46652:SF3">
    <property type="entry name" value="LEUCINE-RICH REPEAT-CONTAINING PROTEIN 9"/>
    <property type="match status" value="1"/>
</dbReference>
<gene>
    <name evidence="3" type="ORF">PM10SUCC1_37630</name>
</gene>
<dbReference type="PANTHER" id="PTHR46652">
    <property type="entry name" value="LEUCINE-RICH REPEAT AND IQ DOMAIN-CONTAINING PROTEIN 1-RELATED"/>
    <property type="match status" value="1"/>
</dbReference>
<keyword evidence="4" id="KW-1185">Reference proteome</keyword>
<evidence type="ECO:0000256" key="2">
    <source>
        <dbReference type="ARBA" id="ARBA00022737"/>
    </source>
</evidence>
<reference evidence="3" key="1">
    <citation type="submission" date="2022-12" db="EMBL/GenBank/DDBJ databases">
        <title>Reference genome sequencing for broad-spectrum identification of bacterial and archaeal isolates by mass spectrometry.</title>
        <authorList>
            <person name="Sekiguchi Y."/>
            <person name="Tourlousse D.M."/>
        </authorList>
    </citation>
    <scope>NUCLEOTIDE SEQUENCE</scope>
    <source>
        <strain evidence="3">10succ1</strain>
    </source>
</reference>
<dbReference type="RefSeq" id="WP_281837965.1">
    <property type="nucleotide sequence ID" value="NZ_BSDY01000041.1"/>
</dbReference>
<dbReference type="EMBL" id="BSDY01000041">
    <property type="protein sequence ID" value="GLI58249.1"/>
    <property type="molecule type" value="Genomic_DNA"/>
</dbReference>
<keyword evidence="2" id="KW-0677">Repeat</keyword>
<dbReference type="AlphaFoldDB" id="A0A9W6LPP3"/>
<dbReference type="InterPro" id="IPR001611">
    <property type="entry name" value="Leu-rich_rpt"/>
</dbReference>
<protein>
    <recommendedName>
        <fullName evidence="5">Leucine Rich repeat-containing protein</fullName>
    </recommendedName>
</protein>
<dbReference type="InterPro" id="IPR032675">
    <property type="entry name" value="LRR_dom_sf"/>
</dbReference>
<evidence type="ECO:0000313" key="4">
    <source>
        <dbReference type="Proteomes" id="UP001144471"/>
    </source>
</evidence>
<dbReference type="SUPFAM" id="SSF52058">
    <property type="entry name" value="L domain-like"/>
    <property type="match status" value="1"/>
</dbReference>
<comment type="caution">
    <text evidence="3">The sequence shown here is derived from an EMBL/GenBank/DDBJ whole genome shotgun (WGS) entry which is preliminary data.</text>
</comment>
<evidence type="ECO:0008006" key="5">
    <source>
        <dbReference type="Google" id="ProtNLM"/>
    </source>
</evidence>
<dbReference type="SMART" id="SM00365">
    <property type="entry name" value="LRR_SD22"/>
    <property type="match status" value="8"/>
</dbReference>
<organism evidence="3 4">
    <name type="scientific">Propionigenium maris DSM 9537</name>
    <dbReference type="NCBI Taxonomy" id="1123000"/>
    <lineage>
        <taxon>Bacteria</taxon>
        <taxon>Fusobacteriati</taxon>
        <taxon>Fusobacteriota</taxon>
        <taxon>Fusobacteriia</taxon>
        <taxon>Fusobacteriales</taxon>
        <taxon>Fusobacteriaceae</taxon>
        <taxon>Propionigenium</taxon>
    </lineage>
</organism>
<name>A0A9W6LPP3_9FUSO</name>
<evidence type="ECO:0000313" key="3">
    <source>
        <dbReference type="EMBL" id="GLI58249.1"/>
    </source>
</evidence>
<dbReference type="PROSITE" id="PS51450">
    <property type="entry name" value="LRR"/>
    <property type="match status" value="5"/>
</dbReference>
<proteinExistence type="predicted"/>
<sequence length="300" mass="34158">MKNATLRIILMIFFMFAGTIAATGREINGVSEEGVRDGGLIKDKNLRSVIWEEIDRQSGYQFSTIDNLRIDEMRKIVSLDAQGRGIESLEGIEELVNLTTLNLQGNRIDSLEGIDLSKLGKLEVLVLGDNEIKDLKEVEFISLKRLTHLDLSGNGIESLEGIKFPDNLTVLHLENNRISSLIDADFRYLDQLGRIDFTENEIETLEGIDFSNLESLTHLYFNNNKITSLERVKFPHSLKELRLDNNQIDTMSGFKEAFSELELKNVLIVGMHANPVTRSREYESVVDEIKSTNWYVEFID</sequence>
<evidence type="ECO:0000256" key="1">
    <source>
        <dbReference type="ARBA" id="ARBA00022614"/>
    </source>
</evidence>
<dbReference type="InterPro" id="IPR050836">
    <property type="entry name" value="SDS22/Internalin_LRR"/>
</dbReference>
<keyword evidence="1" id="KW-0433">Leucine-rich repeat</keyword>
<dbReference type="Pfam" id="PF13855">
    <property type="entry name" value="LRR_8"/>
    <property type="match status" value="2"/>
</dbReference>
<accession>A0A9W6LPP3</accession>
<dbReference type="SMART" id="SM00369">
    <property type="entry name" value="LRR_TYP"/>
    <property type="match status" value="7"/>
</dbReference>